<name>A0A0B6VNR6_9CAUD</name>
<dbReference type="GeneID" id="26519245"/>
<accession>A0A0B6VNR6</accession>
<evidence type="ECO:0000313" key="2">
    <source>
        <dbReference type="Proteomes" id="UP000204657"/>
    </source>
</evidence>
<dbReference type="Proteomes" id="UP000204657">
    <property type="component" value="Segment"/>
</dbReference>
<protein>
    <submittedName>
        <fullName evidence="1">Uncharacterized protein</fullName>
    </submittedName>
</protein>
<proteinExistence type="predicted"/>
<gene>
    <name evidence="1" type="primary">ndd.1</name>
</gene>
<sequence length="74" mass="8539">MKLFKDVEVGENFVMHNGQQLIRISPLTAQTHNCLDYPFYLKRFAITDDTECLTVDELMALSEPLSMKNSEEVE</sequence>
<organism evidence="1 2">
    <name type="scientific">Edwardsiella phage PEi20</name>
    <dbReference type="NCBI Taxonomy" id="1608310"/>
    <lineage>
        <taxon>Viruses</taxon>
        <taxon>Duplodnaviria</taxon>
        <taxon>Heunggongvirae</taxon>
        <taxon>Uroviricota</taxon>
        <taxon>Caudoviricetes</taxon>
        <taxon>Pantevenvirales</taxon>
        <taxon>Straboviridae</taxon>
        <taxon>Tevenvirinae</taxon>
        <taxon>Kanagawavirus</taxon>
        <taxon>Kanagawavirus pei20</taxon>
    </lineage>
</organism>
<dbReference type="KEGG" id="vg:26519245"/>
<dbReference type="RefSeq" id="YP_009190306.1">
    <property type="nucleotide sequence ID" value="NC_028683.1"/>
</dbReference>
<dbReference type="OrthoDB" id="20700at10239"/>
<dbReference type="EMBL" id="AP014714">
    <property type="protein sequence ID" value="BAQ22798.1"/>
    <property type="molecule type" value="Genomic_DNA"/>
</dbReference>
<reference evidence="1 2" key="1">
    <citation type="submission" date="2015-02" db="EMBL/GenBank/DDBJ databases">
        <title>Complete genome sequences of Edwardsiella bacteriophages, PEi20 and PEi26.</title>
        <authorList>
            <person name="Yasuike M."/>
            <person name="Nishiki I."/>
            <person name="Iwasaki Y."/>
            <person name="Nakamura Y."/>
            <person name="Fujiwara A."/>
            <person name="Hassan E.S."/>
            <person name="Mahmoud M.M."/>
            <person name="Kawato Y."/>
            <person name="Nagai S."/>
            <person name="Kobayashi T."/>
            <person name="Ototake M."/>
            <person name="Nakai T."/>
        </authorList>
    </citation>
    <scope>NUCLEOTIDE SEQUENCE [LARGE SCALE GENOMIC DNA]</scope>
</reference>
<keyword evidence="2" id="KW-1185">Reference proteome</keyword>
<evidence type="ECO:0000313" key="1">
    <source>
        <dbReference type="EMBL" id="BAQ22798.1"/>
    </source>
</evidence>